<keyword evidence="4" id="KW-0269">Exonuclease</keyword>
<dbReference type="EMBL" id="PRFC01000329">
    <property type="protein sequence ID" value="PWU91943.1"/>
    <property type="molecule type" value="Genomic_DNA"/>
</dbReference>
<organism evidence="4 5">
    <name type="scientific">Trypanosoma cruzi</name>
    <dbReference type="NCBI Taxonomy" id="5693"/>
    <lineage>
        <taxon>Eukaryota</taxon>
        <taxon>Discoba</taxon>
        <taxon>Euglenozoa</taxon>
        <taxon>Kinetoplastea</taxon>
        <taxon>Metakinetoplastina</taxon>
        <taxon>Trypanosomatida</taxon>
        <taxon>Trypanosomatidae</taxon>
        <taxon>Trypanosoma</taxon>
        <taxon>Schizotrypanum</taxon>
    </lineage>
</organism>
<dbReference type="PANTHER" id="PTHR23355:SF9">
    <property type="entry name" value="DIS3-LIKE EXONUCLEASE 2"/>
    <property type="match status" value="1"/>
</dbReference>
<evidence type="ECO:0000259" key="3">
    <source>
        <dbReference type="SMART" id="SM00955"/>
    </source>
</evidence>
<dbReference type="VEuPathDB" id="TriTrypDB:Tc_MARK_1260"/>
<dbReference type="AlphaFoldDB" id="A0A2V2VCA7"/>
<dbReference type="Pfam" id="PF00773">
    <property type="entry name" value="RNB"/>
    <property type="match status" value="1"/>
</dbReference>
<feature type="domain" description="RNB" evidence="3">
    <location>
        <begin position="320"/>
        <end position="668"/>
    </location>
</feature>
<dbReference type="PROSITE" id="PS01175">
    <property type="entry name" value="RIBONUCLEASE_II"/>
    <property type="match status" value="1"/>
</dbReference>
<comment type="caution">
    <text evidence="4">The sequence shown here is derived from an EMBL/GenBank/DDBJ whole genome shotgun (WGS) entry which is preliminary data.</text>
</comment>
<dbReference type="VEuPathDB" id="TriTrypDB:TCDM_04600"/>
<dbReference type="VEuPathDB" id="TriTrypDB:C4B63_6g521"/>
<dbReference type="Gene3D" id="2.40.50.690">
    <property type="match status" value="1"/>
</dbReference>
<evidence type="ECO:0000256" key="2">
    <source>
        <dbReference type="SAM" id="MobiDB-lite"/>
    </source>
</evidence>
<protein>
    <submittedName>
        <fullName evidence="4">Putative DIS3-like exonuclease</fullName>
    </submittedName>
</protein>
<dbReference type="VEuPathDB" id="TriTrypDB:TcCLB.509595.50"/>
<proteinExistence type="inferred from homology"/>
<dbReference type="VEuPathDB" id="TriTrypDB:TCSYLVIO_002525"/>
<dbReference type="GO" id="GO:0006402">
    <property type="term" value="P:mRNA catabolic process"/>
    <property type="evidence" value="ECO:0007669"/>
    <property type="project" value="TreeGrafter"/>
</dbReference>
<dbReference type="InterPro" id="IPR001900">
    <property type="entry name" value="RNase_II/R"/>
</dbReference>
<dbReference type="VEuPathDB" id="TriTrypDB:TcCL_ESM02980"/>
<dbReference type="VEuPathDB" id="TriTrypDB:TCDM_04601"/>
<dbReference type="PANTHER" id="PTHR23355">
    <property type="entry name" value="RIBONUCLEASE"/>
    <property type="match status" value="1"/>
</dbReference>
<dbReference type="VEuPathDB" id="TriTrypDB:TcBrA4_0079520"/>
<dbReference type="VEuPathDB" id="TriTrypDB:BCY84_15714"/>
<name>A0A2V2VCA7_TRYCR</name>
<dbReference type="VEuPathDB" id="TriTrypDB:TcYC6_0044850"/>
<dbReference type="GO" id="GO:0000932">
    <property type="term" value="C:P-body"/>
    <property type="evidence" value="ECO:0007669"/>
    <property type="project" value="TreeGrafter"/>
</dbReference>
<keyword evidence="4" id="KW-0540">Nuclease</keyword>
<dbReference type="VEuPathDB" id="TriTrypDB:C3747_329g18"/>
<dbReference type="VEuPathDB" id="TriTrypDB:ECC02_004897"/>
<dbReference type="VEuPathDB" id="TriTrypDB:TCSYLVIO_002526"/>
<dbReference type="InterPro" id="IPR012340">
    <property type="entry name" value="NA-bd_OB-fold"/>
</dbReference>
<evidence type="ECO:0000256" key="1">
    <source>
        <dbReference type="RuleBase" id="RU003901"/>
    </source>
</evidence>
<dbReference type="VEuPathDB" id="TriTrypDB:TcG_04966"/>
<feature type="region of interest" description="Disordered" evidence="2">
    <location>
        <begin position="799"/>
        <end position="822"/>
    </location>
</feature>
<dbReference type="InterPro" id="IPR050180">
    <property type="entry name" value="RNR_Ribonuclease"/>
</dbReference>
<dbReference type="SMART" id="SM00955">
    <property type="entry name" value="RNB"/>
    <property type="match status" value="1"/>
</dbReference>
<evidence type="ECO:0000313" key="4">
    <source>
        <dbReference type="EMBL" id="PWU91943.1"/>
    </source>
</evidence>
<dbReference type="GO" id="GO:0000175">
    <property type="term" value="F:3'-5'-RNA exonuclease activity"/>
    <property type="evidence" value="ECO:0007669"/>
    <property type="project" value="TreeGrafter"/>
</dbReference>
<accession>A0A2V2VCA7</accession>
<dbReference type="InterPro" id="IPR022966">
    <property type="entry name" value="RNase_II/R_CS"/>
</dbReference>
<dbReference type="Proteomes" id="UP000246078">
    <property type="component" value="Unassembled WGS sequence"/>
</dbReference>
<sequence>MDEPNLPARNDVGASGRTGPTHAVKQYCLGSNTELEEKVRCGKVVIGRLRIFSRFTAGLAFVGSPVFPCDVVVSSVENRKQALHGDIVAVELLPEENWPAVANDVEGDAQLDDDDDDDDEAVGAKELMPEKLPDGRLITRWVQDTTRRDDSSPERQWARRMLAPTVHDWGNKKPFGVVVAVLERRSPLFVVARLCDDALAPNDIVKSDRYYKFKCFDPLMPNIAVFGRDIPVPLHATLKKTFFFLRLVTRSDGEFFWTAWKFLTGKIVRVLGEVDSVRANSFALCNAFEISMNDFSDEAYACVPEEFEVPDKQVLLHMGRRDLREEEFVCSIDPATARDLDDALSITSTPGGYRVGVHIADVSYFVPAGSPLDEEARERSTSVYLVEQVIPMLPRKLSEDYCSLNPGSDKFAFSCIFHLDHHGNVKSEWFGQSVIRNRCRLTYEDAQRILDGDKTVFDTLDFGDEKDVRHLCVRIEVSIRKLFELASKMRSASMNRGRLTIGNMKVRYLFEDIANPTFPYGFGISRQIEANWLVEEFMLLANARAAEKIVQYMPDQALLRRHEPPDRKKLLTLKEALSSVGLELRGGSSKSLQGFLENTKNSDFYDELCVVLKYSLKQAVYFVNGCEETETYRGHYALALPWYTHFTSPIRRYSDIIAHRQLLCALEIESIVKESKGGPKEHRHPVSPGSIDANQLSTRKYFYPVSEVESIVEKANLKKIKARQVSDASLGIFFCYYLKALKRVMDESGNTGTPFTPRVQAVLVRVVEKNRSFTLFAREVAQEVHISLRDKDQLFKQDKQVDGTADGAEKKEKEKNDYGRAGNVEKTSNKLSIHWGTHPVTGEEVEEELIPMMSVTAVLTIKKQKGYDELNMIIDPPWERVRNGVAPIPTTLLRS</sequence>
<feature type="compositionally biased region" description="Basic and acidic residues" evidence="2">
    <location>
        <begin position="799"/>
        <end position="818"/>
    </location>
</feature>
<dbReference type="GO" id="GO:0003723">
    <property type="term" value="F:RNA binding"/>
    <property type="evidence" value="ECO:0007669"/>
    <property type="project" value="InterPro"/>
</dbReference>
<gene>
    <name evidence="4" type="ORF">C3747_329g18</name>
</gene>
<evidence type="ECO:0000313" key="5">
    <source>
        <dbReference type="Proteomes" id="UP000246078"/>
    </source>
</evidence>
<reference evidence="4 5" key="1">
    <citation type="journal article" date="2018" name="Microb. Genom.">
        <title>Expanding an expanded genome: long-read sequencing of Trypanosoma cruzi.</title>
        <authorList>
            <person name="Berna L."/>
            <person name="Rodriguez M."/>
            <person name="Chiribao M.L."/>
            <person name="Parodi-Talice A."/>
            <person name="Pita S."/>
            <person name="Rijo G."/>
            <person name="Alvarez-Valin F."/>
            <person name="Robello C."/>
        </authorList>
    </citation>
    <scope>NUCLEOTIDE SEQUENCE [LARGE SCALE GENOMIC DNA]</scope>
    <source>
        <strain evidence="4 5">TCC</strain>
    </source>
</reference>
<comment type="similarity">
    <text evidence="1">Belongs to the RNR ribonuclease family.</text>
</comment>
<dbReference type="SUPFAM" id="SSF50249">
    <property type="entry name" value="Nucleic acid-binding proteins"/>
    <property type="match status" value="2"/>
</dbReference>
<keyword evidence="4" id="KW-0378">Hydrolase</keyword>